<evidence type="ECO:0000256" key="2">
    <source>
        <dbReference type="SAM" id="SignalP"/>
    </source>
</evidence>
<dbReference type="Pfam" id="PF08238">
    <property type="entry name" value="Sel1"/>
    <property type="match status" value="3"/>
</dbReference>
<dbReference type="Proteomes" id="UP000245252">
    <property type="component" value="Unassembled WGS sequence"/>
</dbReference>
<dbReference type="Gene3D" id="1.25.40.10">
    <property type="entry name" value="Tetratricopeptide repeat domain"/>
    <property type="match status" value="1"/>
</dbReference>
<organism evidence="4 5">
    <name type="scientific">Metarhizobium album</name>
    <dbReference type="NCBI Taxonomy" id="2182425"/>
    <lineage>
        <taxon>Bacteria</taxon>
        <taxon>Pseudomonadati</taxon>
        <taxon>Pseudomonadota</taxon>
        <taxon>Alphaproteobacteria</taxon>
        <taxon>Hyphomicrobiales</taxon>
        <taxon>Rhizobiaceae</taxon>
        <taxon>Metarhizobium</taxon>
    </lineage>
</organism>
<evidence type="ECO:0000313" key="4">
    <source>
        <dbReference type="EMBL" id="PWE55945.1"/>
    </source>
</evidence>
<dbReference type="RefSeq" id="WP_109458263.1">
    <property type="nucleotide sequence ID" value="NZ_QFBC01000004.1"/>
</dbReference>
<feature type="domain" description="FHA" evidence="3">
    <location>
        <begin position="96"/>
        <end position="162"/>
    </location>
</feature>
<name>A0A2U2DRJ9_9HYPH</name>
<evidence type="ECO:0000259" key="3">
    <source>
        <dbReference type="PROSITE" id="PS50006"/>
    </source>
</evidence>
<dbReference type="AlphaFoldDB" id="A0A2U2DRJ9"/>
<dbReference type="OrthoDB" id="112232at2"/>
<dbReference type="SMART" id="SM00671">
    <property type="entry name" value="SEL1"/>
    <property type="match status" value="4"/>
</dbReference>
<keyword evidence="2" id="KW-0732">Signal</keyword>
<keyword evidence="5" id="KW-1185">Reference proteome</keyword>
<dbReference type="PANTHER" id="PTHR11102">
    <property type="entry name" value="SEL-1-LIKE PROTEIN"/>
    <property type="match status" value="1"/>
</dbReference>
<sequence>MSAGFAHFASHSKACFSRAAGVGAVMVAALAASVSMAHAAPSASQDDCDRLAGSRYDINRNIAFKPVEEAALKSGEDAVNACRVAFSETGSPRFSFQLGRALDNRGDVADAMKAYAAAAEDNYTIAKVHLGFLYGRMGDADQEFALFNQAANDGNALGAYNLAVLYRDGIGTQVDAAQAIRWFEDASAKDYGPAAYNLGVIYDEGNLVPEDNARAIEWYKIAVAKGQVDAMVNLALMYEGGEGTQSNLMAAADLYRSAAEKGDQYAAQKFETIGAMIAALKEQQQQMQASSGADMPAIDPEAVGSISKDDTGI</sequence>
<accession>A0A2U2DRJ9</accession>
<protein>
    <recommendedName>
        <fullName evidence="3">FHA domain-containing protein</fullName>
    </recommendedName>
</protein>
<dbReference type="InterPro" id="IPR050767">
    <property type="entry name" value="Sel1_AlgK"/>
</dbReference>
<feature type="signal peptide" evidence="2">
    <location>
        <begin position="1"/>
        <end position="39"/>
    </location>
</feature>
<dbReference type="InterPro" id="IPR000253">
    <property type="entry name" value="FHA_dom"/>
</dbReference>
<reference evidence="4 5" key="1">
    <citation type="submission" date="2018-05" db="EMBL/GenBank/DDBJ databases">
        <title>The draft genome of strain NS-104.</title>
        <authorList>
            <person name="Hang P."/>
            <person name="Jiang J."/>
        </authorList>
    </citation>
    <scope>NUCLEOTIDE SEQUENCE [LARGE SCALE GENOMIC DNA]</scope>
    <source>
        <strain evidence="4 5">NS-104</strain>
    </source>
</reference>
<dbReference type="PROSITE" id="PS50006">
    <property type="entry name" value="FHA_DOMAIN"/>
    <property type="match status" value="1"/>
</dbReference>
<dbReference type="SUPFAM" id="SSF81901">
    <property type="entry name" value="HCP-like"/>
    <property type="match status" value="1"/>
</dbReference>
<feature type="region of interest" description="Disordered" evidence="1">
    <location>
        <begin position="288"/>
        <end position="313"/>
    </location>
</feature>
<dbReference type="PANTHER" id="PTHR11102:SF160">
    <property type="entry name" value="ERAD-ASSOCIATED E3 UBIQUITIN-PROTEIN LIGASE COMPONENT HRD3"/>
    <property type="match status" value="1"/>
</dbReference>
<feature type="chain" id="PRO_5015606711" description="FHA domain-containing protein" evidence="2">
    <location>
        <begin position="40"/>
        <end position="313"/>
    </location>
</feature>
<comment type="caution">
    <text evidence="4">The sequence shown here is derived from an EMBL/GenBank/DDBJ whole genome shotgun (WGS) entry which is preliminary data.</text>
</comment>
<gene>
    <name evidence="4" type="ORF">DEM27_10855</name>
</gene>
<evidence type="ECO:0000313" key="5">
    <source>
        <dbReference type="Proteomes" id="UP000245252"/>
    </source>
</evidence>
<dbReference type="EMBL" id="QFBC01000004">
    <property type="protein sequence ID" value="PWE55945.1"/>
    <property type="molecule type" value="Genomic_DNA"/>
</dbReference>
<dbReference type="InterPro" id="IPR006597">
    <property type="entry name" value="Sel1-like"/>
</dbReference>
<proteinExistence type="predicted"/>
<dbReference type="InterPro" id="IPR011990">
    <property type="entry name" value="TPR-like_helical_dom_sf"/>
</dbReference>
<evidence type="ECO:0000256" key="1">
    <source>
        <dbReference type="SAM" id="MobiDB-lite"/>
    </source>
</evidence>